<keyword evidence="5" id="KW-0808">Transferase</keyword>
<evidence type="ECO:0000313" key="15">
    <source>
        <dbReference type="Proteomes" id="UP000243975"/>
    </source>
</evidence>
<sequence>MGNCFPKPVTNHSSTNSSPTPVSAVLGSDEKKKKPMIEIGPAMAADGGGDGGGATAFSRETVPPSGRIVTPHLKMFPFSELRSATRNFRPDTMLGEGGFGRVFKGWVDGVTYAPSKVGVGIAVAVKKSNPDSVQGLKEWQAEVKFLGKFSHPNLVKLLGYCWEDREFLLVYEYMQKGSLENHLFKKCTEPLSWSTRIKIATGAAKGLAFLHNTEKTVIYRDFKPSNILLDGDYNAKLSDFGLAKLGPANGESHVSTGVVGTYGHLYVKSDVYGFGVVLLEMITGLRVLDTNRPSSQHNLVEWAKPQLPDKRKLRKIIDPRLDQDYPSKGVGKASELILSCLEADPKNRPSMEEVVMKLEQISAIKTKPKESKVKPNQARIVQRDRRYQSAHQSPLHTKQGKDFLLVYEYMQKGSLGNHLFGRRTEPLSWNIRIKIATEAAQGLVFLHSTGIITVYKNFKCSDILLDEDFNLKLSDFGYVNLRPGDEESCESTGIFMDYDFGQANLGPANGYASTFVTYYYASSEHIDTGHAEPLSWNIRIKIAIEAAQGLVFLHNTGIKTVYKNFKCSNILLDEDFNAKLSDFGCVNLRPRDEQSCESTGIFMDYDFGLANLGPANGYATTVDTYYYASPEYINTDHLYVKNNVYNFGVVLLEMIIGLRAVGTNRPSSQFNLVEWARPALSDKRRLQEIIDPRLENDYPSKGARHAEPLSWNIRIKIAIEAAQGLVFLHNTGIKTVYKNFKCSNILLDEDFNAKLSDFGCVNLRPRDEQSCESTGIFMDYDFGLANLGPANGYATTVDTYYYASPEYINTDHLYVKNNVYHFGVVLLEMITGLRAVDTNRPSSQHNLVEWARPALSDKRRLQKIIDPRLENDYPSKEASKASTLILCCLKSDPKNRPSMEEVLAGLKQISTIRTKS</sequence>
<feature type="region of interest" description="Disordered" evidence="12">
    <location>
        <begin position="1"/>
        <end position="31"/>
    </location>
</feature>
<feature type="compositionally biased region" description="Low complexity" evidence="12">
    <location>
        <begin position="8"/>
        <end position="23"/>
    </location>
</feature>
<name>A0A103YEN0_CYNCS</name>
<dbReference type="PROSITE" id="PS00108">
    <property type="entry name" value="PROTEIN_KINASE_ST"/>
    <property type="match status" value="1"/>
</dbReference>
<dbReference type="Pfam" id="PF00069">
    <property type="entry name" value="Pkinase"/>
    <property type="match status" value="3"/>
</dbReference>
<evidence type="ECO:0000313" key="14">
    <source>
        <dbReference type="EMBL" id="KVI07705.1"/>
    </source>
</evidence>
<dbReference type="Gramene" id="KVI07705">
    <property type="protein sequence ID" value="KVI07705"/>
    <property type="gene ID" value="Ccrd_013941"/>
</dbReference>
<keyword evidence="8 11" id="KW-0067">ATP-binding</keyword>
<evidence type="ECO:0000256" key="1">
    <source>
        <dbReference type="ARBA" id="ARBA00004236"/>
    </source>
</evidence>
<dbReference type="GO" id="GO:0005524">
    <property type="term" value="F:ATP binding"/>
    <property type="evidence" value="ECO:0007669"/>
    <property type="project" value="UniProtKB-UniRule"/>
</dbReference>
<dbReference type="EC" id="2.7.11.1" evidence="2"/>
<evidence type="ECO:0000256" key="7">
    <source>
        <dbReference type="ARBA" id="ARBA00022777"/>
    </source>
</evidence>
<evidence type="ECO:0000256" key="6">
    <source>
        <dbReference type="ARBA" id="ARBA00022741"/>
    </source>
</evidence>
<accession>A0A103YEN0</accession>
<keyword evidence="15" id="KW-1185">Reference proteome</keyword>
<comment type="catalytic activity">
    <reaction evidence="9">
        <text>L-threonyl-[protein] + ATP = O-phospho-L-threonyl-[protein] + ADP + H(+)</text>
        <dbReference type="Rhea" id="RHEA:46608"/>
        <dbReference type="Rhea" id="RHEA-COMP:11060"/>
        <dbReference type="Rhea" id="RHEA-COMP:11605"/>
        <dbReference type="ChEBI" id="CHEBI:15378"/>
        <dbReference type="ChEBI" id="CHEBI:30013"/>
        <dbReference type="ChEBI" id="CHEBI:30616"/>
        <dbReference type="ChEBI" id="CHEBI:61977"/>
        <dbReference type="ChEBI" id="CHEBI:456216"/>
        <dbReference type="EC" id="2.7.11.1"/>
    </reaction>
</comment>
<evidence type="ECO:0000256" key="5">
    <source>
        <dbReference type="ARBA" id="ARBA00022679"/>
    </source>
</evidence>
<evidence type="ECO:0000256" key="12">
    <source>
        <dbReference type="SAM" id="MobiDB-lite"/>
    </source>
</evidence>
<feature type="domain" description="Protein kinase" evidence="13">
    <location>
        <begin position="88"/>
        <end position="361"/>
    </location>
</feature>
<proteinExistence type="predicted"/>
<protein>
    <recommendedName>
        <fullName evidence="2">non-specific serine/threonine protein kinase</fullName>
        <ecNumber evidence="2">2.7.11.1</ecNumber>
    </recommendedName>
</protein>
<evidence type="ECO:0000256" key="9">
    <source>
        <dbReference type="ARBA" id="ARBA00047899"/>
    </source>
</evidence>
<evidence type="ECO:0000256" key="8">
    <source>
        <dbReference type="ARBA" id="ARBA00022840"/>
    </source>
</evidence>
<dbReference type="Proteomes" id="UP000243975">
    <property type="component" value="Unassembled WGS sequence"/>
</dbReference>
<dbReference type="PROSITE" id="PS50011">
    <property type="entry name" value="PROTEIN_KINASE_DOM"/>
    <property type="match status" value="2"/>
</dbReference>
<keyword evidence="4" id="KW-0723">Serine/threonine-protein kinase</keyword>
<reference evidence="14 15" key="1">
    <citation type="journal article" date="2016" name="Sci. Rep.">
        <title>The genome sequence of the outbreeding globe artichoke constructed de novo incorporating a phase-aware low-pass sequencing strategy of F1 progeny.</title>
        <authorList>
            <person name="Scaglione D."/>
            <person name="Reyes-Chin-Wo S."/>
            <person name="Acquadro A."/>
            <person name="Froenicke L."/>
            <person name="Portis E."/>
            <person name="Beitel C."/>
            <person name="Tirone M."/>
            <person name="Mauro R."/>
            <person name="Lo Monaco A."/>
            <person name="Mauromicale G."/>
            <person name="Faccioli P."/>
            <person name="Cattivelli L."/>
            <person name="Rieseberg L."/>
            <person name="Michelmore R."/>
            <person name="Lanteri S."/>
        </authorList>
    </citation>
    <scope>NUCLEOTIDE SEQUENCE [LARGE SCALE GENOMIC DNA]</scope>
    <source>
        <strain evidence="14">2C</strain>
    </source>
</reference>
<dbReference type="EMBL" id="LEKV01001494">
    <property type="protein sequence ID" value="KVI07705.1"/>
    <property type="molecule type" value="Genomic_DNA"/>
</dbReference>
<keyword evidence="3" id="KW-1003">Cell membrane</keyword>
<dbReference type="InterPro" id="IPR011009">
    <property type="entry name" value="Kinase-like_dom_sf"/>
</dbReference>
<feature type="binding site" evidence="11">
    <location>
        <position position="127"/>
    </location>
    <ligand>
        <name>ATP</name>
        <dbReference type="ChEBI" id="CHEBI:30616"/>
    </ligand>
</feature>
<gene>
    <name evidence="14" type="ORF">Ccrd_013941</name>
</gene>
<dbReference type="SUPFAM" id="SSF56112">
    <property type="entry name" value="Protein kinase-like (PK-like)"/>
    <property type="match status" value="4"/>
</dbReference>
<dbReference type="AlphaFoldDB" id="A0A103YEN0"/>
<dbReference type="Gene3D" id="3.30.200.20">
    <property type="entry name" value="Phosphorylase Kinase, domain 1"/>
    <property type="match status" value="1"/>
</dbReference>
<dbReference type="FunFam" id="1.10.510.10:FF:000095">
    <property type="entry name" value="protein STRUBBELIG-RECEPTOR FAMILY 8"/>
    <property type="match status" value="1"/>
</dbReference>
<comment type="catalytic activity">
    <reaction evidence="10">
        <text>L-seryl-[protein] + ATP = O-phospho-L-seryl-[protein] + ADP + H(+)</text>
        <dbReference type="Rhea" id="RHEA:17989"/>
        <dbReference type="Rhea" id="RHEA-COMP:9863"/>
        <dbReference type="Rhea" id="RHEA-COMP:11604"/>
        <dbReference type="ChEBI" id="CHEBI:15378"/>
        <dbReference type="ChEBI" id="CHEBI:29999"/>
        <dbReference type="ChEBI" id="CHEBI:30616"/>
        <dbReference type="ChEBI" id="CHEBI:83421"/>
        <dbReference type="ChEBI" id="CHEBI:456216"/>
        <dbReference type="EC" id="2.7.11.1"/>
    </reaction>
</comment>
<dbReference type="Pfam" id="PF07714">
    <property type="entry name" value="PK_Tyr_Ser-Thr"/>
    <property type="match status" value="1"/>
</dbReference>
<dbReference type="InterPro" id="IPR017441">
    <property type="entry name" value="Protein_kinase_ATP_BS"/>
</dbReference>
<dbReference type="Gene3D" id="1.10.510.10">
    <property type="entry name" value="Transferase(Phosphotransferase) domain 1"/>
    <property type="match status" value="4"/>
</dbReference>
<dbReference type="InterPro" id="IPR050823">
    <property type="entry name" value="Plant_Ser_Thr_Prot_Kinase"/>
</dbReference>
<dbReference type="PANTHER" id="PTHR45621">
    <property type="entry name" value="OS01G0588500 PROTEIN-RELATED"/>
    <property type="match status" value="1"/>
</dbReference>
<dbReference type="InterPro" id="IPR000719">
    <property type="entry name" value="Prot_kinase_dom"/>
</dbReference>
<dbReference type="InterPro" id="IPR008271">
    <property type="entry name" value="Ser/Thr_kinase_AS"/>
</dbReference>
<keyword evidence="6 11" id="KW-0547">Nucleotide-binding</keyword>
<comment type="subcellular location">
    <subcellularLocation>
        <location evidence="1">Cell membrane</location>
    </subcellularLocation>
</comment>
<comment type="caution">
    <text evidence="14">The sequence shown here is derived from an EMBL/GenBank/DDBJ whole genome shotgun (WGS) entry which is preliminary data.</text>
</comment>
<dbReference type="InterPro" id="IPR001245">
    <property type="entry name" value="Ser-Thr/Tyr_kinase_cat_dom"/>
</dbReference>
<dbReference type="STRING" id="59895.A0A103YEN0"/>
<dbReference type="OMA" id="TGIFMDY"/>
<organism evidence="14 15">
    <name type="scientific">Cynara cardunculus var. scolymus</name>
    <name type="common">Globe artichoke</name>
    <name type="synonym">Cynara scolymus</name>
    <dbReference type="NCBI Taxonomy" id="59895"/>
    <lineage>
        <taxon>Eukaryota</taxon>
        <taxon>Viridiplantae</taxon>
        <taxon>Streptophyta</taxon>
        <taxon>Embryophyta</taxon>
        <taxon>Tracheophyta</taxon>
        <taxon>Spermatophyta</taxon>
        <taxon>Magnoliopsida</taxon>
        <taxon>eudicotyledons</taxon>
        <taxon>Gunneridae</taxon>
        <taxon>Pentapetalae</taxon>
        <taxon>asterids</taxon>
        <taxon>campanulids</taxon>
        <taxon>Asterales</taxon>
        <taxon>Asteraceae</taxon>
        <taxon>Carduoideae</taxon>
        <taxon>Cardueae</taxon>
        <taxon>Carduinae</taxon>
        <taxon>Cynara</taxon>
    </lineage>
</organism>
<dbReference type="FunFam" id="3.30.200.20:FF:000228">
    <property type="entry name" value="Serine/threonine-protein kinase BIK1"/>
    <property type="match status" value="1"/>
</dbReference>
<dbReference type="GO" id="GO:0005886">
    <property type="term" value="C:plasma membrane"/>
    <property type="evidence" value="ECO:0007669"/>
    <property type="project" value="UniProtKB-SubCell"/>
</dbReference>
<keyword evidence="3" id="KW-0472">Membrane</keyword>
<keyword evidence="7" id="KW-0418">Kinase</keyword>
<evidence type="ECO:0000256" key="4">
    <source>
        <dbReference type="ARBA" id="ARBA00022527"/>
    </source>
</evidence>
<dbReference type="PROSITE" id="PS00107">
    <property type="entry name" value="PROTEIN_KINASE_ATP"/>
    <property type="match status" value="1"/>
</dbReference>
<evidence type="ECO:0000256" key="11">
    <source>
        <dbReference type="PROSITE-ProRule" id="PRU10141"/>
    </source>
</evidence>
<dbReference type="GO" id="GO:0004674">
    <property type="term" value="F:protein serine/threonine kinase activity"/>
    <property type="evidence" value="ECO:0007669"/>
    <property type="project" value="UniProtKB-KW"/>
</dbReference>
<evidence type="ECO:0000256" key="10">
    <source>
        <dbReference type="ARBA" id="ARBA00048679"/>
    </source>
</evidence>
<evidence type="ECO:0000256" key="3">
    <source>
        <dbReference type="ARBA" id="ARBA00022475"/>
    </source>
</evidence>
<evidence type="ECO:0000259" key="13">
    <source>
        <dbReference type="PROSITE" id="PS50011"/>
    </source>
</evidence>
<evidence type="ECO:0000256" key="2">
    <source>
        <dbReference type="ARBA" id="ARBA00012513"/>
    </source>
</evidence>
<feature type="domain" description="Protein kinase" evidence="13">
    <location>
        <begin position="572"/>
        <end position="909"/>
    </location>
</feature>